<dbReference type="AlphaFoldDB" id="A0A420YHQ3"/>
<comment type="caution">
    <text evidence="2">The sequence shown here is derived from an EMBL/GenBank/DDBJ whole genome shotgun (WGS) entry which is preliminary data.</text>
</comment>
<evidence type="ECO:0000313" key="2">
    <source>
        <dbReference type="EMBL" id="RKU47375.1"/>
    </source>
</evidence>
<feature type="compositionally biased region" description="Polar residues" evidence="1">
    <location>
        <begin position="137"/>
        <end position="188"/>
    </location>
</feature>
<evidence type="ECO:0000256" key="1">
    <source>
        <dbReference type="SAM" id="MobiDB-lite"/>
    </source>
</evidence>
<dbReference type="STRING" id="177199.A0A420YHQ3"/>
<keyword evidence="3" id="KW-1185">Reference proteome</keyword>
<dbReference type="OrthoDB" id="4525115at2759"/>
<accession>A0A420YHQ3</accession>
<proteinExistence type="predicted"/>
<sequence>MLNKNWNDKADKDLFFTILSVKNIGVISGGEWTTIGNHMRTLGYGFTNEGCRQHFQGLRRAQNKIEASSSGSPGAGSGDLVRKNSDPTLNPITRRPGPGRGRPKKQASEADAETGGGPAPPPTHMLQGQQPLPPVSAGTSAAPTQSVIQAHQQSLPHTNLPQSLSHNPQAMSPSMAQALSPSLPQNMAHNMPPMPHSISQNPSPSIPQNPPRSLGQDPSQMQPTLHPQQTQYQPQMHQQASPPMQSHVSPQTGSGTPVSDSLALDPSLQDADEHPPKRQRLDESQDPSVEDEAVLSALAAHSDPSIDNYDAEFNYGEA</sequence>
<reference evidence="2 3" key="1">
    <citation type="submission" date="2018-08" db="EMBL/GenBank/DDBJ databases">
        <title>Draft genome of the lignicolous fungus Coniochaeta pulveracea.</title>
        <authorList>
            <person name="Borstlap C.J."/>
            <person name="De Witt R.N."/>
            <person name="Botha A."/>
            <person name="Volschenk H."/>
        </authorList>
    </citation>
    <scope>NUCLEOTIDE SEQUENCE [LARGE SCALE GENOMIC DNA]</scope>
    <source>
        <strain evidence="2 3">CAB683</strain>
    </source>
</reference>
<feature type="region of interest" description="Disordered" evidence="1">
    <location>
        <begin position="59"/>
        <end position="318"/>
    </location>
</feature>
<feature type="compositionally biased region" description="Basic and acidic residues" evidence="1">
    <location>
        <begin position="271"/>
        <end position="283"/>
    </location>
</feature>
<feature type="compositionally biased region" description="Polar residues" evidence="1">
    <location>
        <begin position="240"/>
        <end position="259"/>
    </location>
</feature>
<evidence type="ECO:0008006" key="4">
    <source>
        <dbReference type="Google" id="ProtNLM"/>
    </source>
</evidence>
<protein>
    <recommendedName>
        <fullName evidence="4">Myb-like domain-containing protein</fullName>
    </recommendedName>
</protein>
<dbReference type="Proteomes" id="UP000275385">
    <property type="component" value="Unassembled WGS sequence"/>
</dbReference>
<evidence type="ECO:0000313" key="3">
    <source>
        <dbReference type="Proteomes" id="UP000275385"/>
    </source>
</evidence>
<dbReference type="EMBL" id="QVQW01000009">
    <property type="protein sequence ID" value="RKU47375.1"/>
    <property type="molecule type" value="Genomic_DNA"/>
</dbReference>
<organism evidence="2 3">
    <name type="scientific">Coniochaeta pulveracea</name>
    <dbReference type="NCBI Taxonomy" id="177199"/>
    <lineage>
        <taxon>Eukaryota</taxon>
        <taxon>Fungi</taxon>
        <taxon>Dikarya</taxon>
        <taxon>Ascomycota</taxon>
        <taxon>Pezizomycotina</taxon>
        <taxon>Sordariomycetes</taxon>
        <taxon>Sordariomycetidae</taxon>
        <taxon>Coniochaetales</taxon>
        <taxon>Coniochaetaceae</taxon>
        <taxon>Coniochaeta</taxon>
    </lineage>
</organism>
<feature type="compositionally biased region" description="Acidic residues" evidence="1">
    <location>
        <begin position="284"/>
        <end position="293"/>
    </location>
</feature>
<feature type="compositionally biased region" description="Low complexity" evidence="1">
    <location>
        <begin position="222"/>
        <end position="239"/>
    </location>
</feature>
<name>A0A420YHQ3_9PEZI</name>
<gene>
    <name evidence="2" type="ORF">DL546_006642</name>
</gene>